<evidence type="ECO:0000259" key="6">
    <source>
        <dbReference type="PROSITE" id="PS51007"/>
    </source>
</evidence>
<keyword evidence="2 4" id="KW-0479">Metal-binding</keyword>
<evidence type="ECO:0000256" key="3">
    <source>
        <dbReference type="ARBA" id="ARBA00023004"/>
    </source>
</evidence>
<dbReference type="RefSeq" id="WP_265268103.1">
    <property type="nucleotide sequence ID" value="NZ_JANFAV010000002.1"/>
</dbReference>
<dbReference type="SUPFAM" id="SSF46626">
    <property type="entry name" value="Cytochrome c"/>
    <property type="match status" value="1"/>
</dbReference>
<dbReference type="PROSITE" id="PS51007">
    <property type="entry name" value="CYTC"/>
    <property type="match status" value="1"/>
</dbReference>
<dbReference type="Proteomes" id="UP001165565">
    <property type="component" value="Unassembled WGS sequence"/>
</dbReference>
<dbReference type="AlphaFoldDB" id="A0AA41Z7A7"/>
<evidence type="ECO:0000256" key="5">
    <source>
        <dbReference type="SAM" id="SignalP"/>
    </source>
</evidence>
<comment type="caution">
    <text evidence="7">The sequence shown here is derived from an EMBL/GenBank/DDBJ whole genome shotgun (WGS) entry which is preliminary data.</text>
</comment>
<sequence>MRGLIPLAALLPAAAVAAPDGKAIFTRCAACHTATGAGVPGAYPPLGADFRALAAKPEGRRYLALAVIKGLAGPLTIEGKPYRGVMPAQGGLDEASVAAVLNHVGTAIAKTGPAFKPFSAAEIAGYKAKAGSMTGADVAKLHATAEGK</sequence>
<keyword evidence="5" id="KW-0732">Signal</keyword>
<keyword evidence="1 4" id="KW-0349">Heme</keyword>
<dbReference type="GO" id="GO:0046872">
    <property type="term" value="F:metal ion binding"/>
    <property type="evidence" value="ECO:0007669"/>
    <property type="project" value="UniProtKB-KW"/>
</dbReference>
<dbReference type="InterPro" id="IPR036909">
    <property type="entry name" value="Cyt_c-like_dom_sf"/>
</dbReference>
<proteinExistence type="predicted"/>
<dbReference type="GO" id="GO:0009055">
    <property type="term" value="F:electron transfer activity"/>
    <property type="evidence" value="ECO:0007669"/>
    <property type="project" value="InterPro"/>
</dbReference>
<organism evidence="7 8">
    <name type="scientific">Sphingomonas lycopersici</name>
    <dbReference type="NCBI Taxonomy" id="2951807"/>
    <lineage>
        <taxon>Bacteria</taxon>
        <taxon>Pseudomonadati</taxon>
        <taxon>Pseudomonadota</taxon>
        <taxon>Alphaproteobacteria</taxon>
        <taxon>Sphingomonadales</taxon>
        <taxon>Sphingomonadaceae</taxon>
        <taxon>Sphingomonas</taxon>
    </lineage>
</organism>
<reference evidence="7" key="1">
    <citation type="submission" date="2022-06" db="EMBL/GenBank/DDBJ databases">
        <title>Sphingomonas sp. nov. isolated from rhizosphere soil of tomato.</title>
        <authorList>
            <person name="Dong H."/>
            <person name="Gao R."/>
        </authorList>
    </citation>
    <scope>NUCLEOTIDE SEQUENCE</scope>
    <source>
        <strain evidence="7">MMSM24</strain>
    </source>
</reference>
<keyword evidence="8" id="KW-1185">Reference proteome</keyword>
<feature type="domain" description="Cytochrome c" evidence="6">
    <location>
        <begin position="16"/>
        <end position="108"/>
    </location>
</feature>
<evidence type="ECO:0000313" key="7">
    <source>
        <dbReference type="EMBL" id="MCW6534162.1"/>
    </source>
</evidence>
<dbReference type="Gene3D" id="1.10.760.10">
    <property type="entry name" value="Cytochrome c-like domain"/>
    <property type="match status" value="1"/>
</dbReference>
<feature type="chain" id="PRO_5041237489" evidence="5">
    <location>
        <begin position="18"/>
        <end position="148"/>
    </location>
</feature>
<evidence type="ECO:0000256" key="2">
    <source>
        <dbReference type="ARBA" id="ARBA00022723"/>
    </source>
</evidence>
<evidence type="ECO:0000256" key="4">
    <source>
        <dbReference type="PROSITE-ProRule" id="PRU00433"/>
    </source>
</evidence>
<dbReference type="EMBL" id="JANFAV010000002">
    <property type="protein sequence ID" value="MCW6534162.1"/>
    <property type="molecule type" value="Genomic_DNA"/>
</dbReference>
<evidence type="ECO:0000313" key="8">
    <source>
        <dbReference type="Proteomes" id="UP001165565"/>
    </source>
</evidence>
<gene>
    <name evidence="7" type="ORF">NEE01_05115</name>
</gene>
<dbReference type="GO" id="GO:0020037">
    <property type="term" value="F:heme binding"/>
    <property type="evidence" value="ECO:0007669"/>
    <property type="project" value="InterPro"/>
</dbReference>
<feature type="signal peptide" evidence="5">
    <location>
        <begin position="1"/>
        <end position="17"/>
    </location>
</feature>
<keyword evidence="3 4" id="KW-0408">Iron</keyword>
<evidence type="ECO:0000256" key="1">
    <source>
        <dbReference type="ARBA" id="ARBA00022617"/>
    </source>
</evidence>
<name>A0AA41Z7A7_9SPHN</name>
<dbReference type="Pfam" id="PF00034">
    <property type="entry name" value="Cytochrom_C"/>
    <property type="match status" value="1"/>
</dbReference>
<accession>A0AA41Z7A7</accession>
<protein>
    <submittedName>
        <fullName evidence="7">Cytochrome c</fullName>
    </submittedName>
</protein>
<dbReference type="InterPro" id="IPR009056">
    <property type="entry name" value="Cyt_c-like_dom"/>
</dbReference>